<organism evidence="4 5">
    <name type="scientific">Nitrosococcus halophilus (strain Nc4)</name>
    <dbReference type="NCBI Taxonomy" id="472759"/>
    <lineage>
        <taxon>Bacteria</taxon>
        <taxon>Pseudomonadati</taxon>
        <taxon>Pseudomonadota</taxon>
        <taxon>Gammaproteobacteria</taxon>
        <taxon>Chromatiales</taxon>
        <taxon>Chromatiaceae</taxon>
        <taxon>Nitrosococcus</taxon>
    </lineage>
</organism>
<dbReference type="InterPro" id="IPR000253">
    <property type="entry name" value="FHA_dom"/>
</dbReference>
<dbReference type="PANTHER" id="PTHR23308">
    <property type="entry name" value="NUCLEAR INHIBITOR OF PROTEIN PHOSPHATASE-1"/>
    <property type="match status" value="1"/>
</dbReference>
<dbReference type="Gene3D" id="2.60.200.20">
    <property type="match status" value="2"/>
</dbReference>
<dbReference type="KEGG" id="nhl:Nhal_0836"/>
<dbReference type="CDD" id="cd00060">
    <property type="entry name" value="FHA"/>
    <property type="match status" value="2"/>
</dbReference>
<dbReference type="InterPro" id="IPR050923">
    <property type="entry name" value="Cell_Proc_Reg/RNA_Proc"/>
</dbReference>
<dbReference type="InterPro" id="IPR008984">
    <property type="entry name" value="SMAD_FHA_dom_sf"/>
</dbReference>
<keyword evidence="5" id="KW-1185">Reference proteome</keyword>
<feature type="coiled-coil region" evidence="1">
    <location>
        <begin position="516"/>
        <end position="550"/>
    </location>
</feature>
<feature type="domain" description="FHA" evidence="3">
    <location>
        <begin position="148"/>
        <end position="203"/>
    </location>
</feature>
<dbReference type="RefSeq" id="WP_013031906.1">
    <property type="nucleotide sequence ID" value="NC_013960.1"/>
</dbReference>
<dbReference type="HOGENOM" id="CLU_016227_0_0_6"/>
<dbReference type="OrthoDB" id="9815482at2"/>
<evidence type="ECO:0000256" key="1">
    <source>
        <dbReference type="SAM" id="Coils"/>
    </source>
</evidence>
<dbReference type="Pfam" id="PF00498">
    <property type="entry name" value="FHA"/>
    <property type="match status" value="2"/>
</dbReference>
<dbReference type="SMART" id="SM00240">
    <property type="entry name" value="FHA"/>
    <property type="match status" value="2"/>
</dbReference>
<dbReference type="EMBL" id="CP001798">
    <property type="protein sequence ID" value="ADE14012.1"/>
    <property type="molecule type" value="Genomic_DNA"/>
</dbReference>
<dbReference type="Proteomes" id="UP000001844">
    <property type="component" value="Chromosome"/>
</dbReference>
<feature type="region of interest" description="Disordered" evidence="2">
    <location>
        <begin position="281"/>
        <end position="311"/>
    </location>
</feature>
<evidence type="ECO:0000259" key="3">
    <source>
        <dbReference type="PROSITE" id="PS50006"/>
    </source>
</evidence>
<proteinExistence type="predicted"/>
<gene>
    <name evidence="4" type="ordered locus">Nhal_0836</name>
</gene>
<evidence type="ECO:0000256" key="2">
    <source>
        <dbReference type="SAM" id="MobiDB-lite"/>
    </source>
</evidence>
<protein>
    <submittedName>
        <fullName evidence="4">Forkhead-associated protein</fullName>
    </submittedName>
</protein>
<evidence type="ECO:0000313" key="4">
    <source>
        <dbReference type="EMBL" id="ADE14012.1"/>
    </source>
</evidence>
<reference evidence="5" key="1">
    <citation type="submission" date="2010-04" db="EMBL/GenBank/DDBJ databases">
        <title>Complete genome sequence of Nitrosococcus halophilus Nc4, a salt-adapted, aerobic obligate ammonia-oxidizing sulfur purple bacterium.</title>
        <authorList>
            <consortium name="US DOE Joint Genome Institute"/>
            <person name="Campbell M.A."/>
            <person name="Malfatti S.A."/>
            <person name="Chain P.S.G."/>
            <person name="Heidelberg J.F."/>
            <person name="Ward B.B."/>
            <person name="Klotz M.G."/>
        </authorList>
    </citation>
    <scope>NUCLEOTIDE SEQUENCE [LARGE SCALE GENOMIC DNA]</scope>
    <source>
        <strain evidence="5">Nc4</strain>
    </source>
</reference>
<dbReference type="PROSITE" id="PS50006">
    <property type="entry name" value="FHA_DOMAIN"/>
    <property type="match status" value="2"/>
</dbReference>
<dbReference type="STRING" id="472759.Nhal_0836"/>
<feature type="compositionally biased region" description="Low complexity" evidence="2">
    <location>
        <begin position="291"/>
        <end position="311"/>
    </location>
</feature>
<accession>D5BXQ4</accession>
<name>D5BXQ4_NITHN</name>
<evidence type="ECO:0000313" key="5">
    <source>
        <dbReference type="Proteomes" id="UP000001844"/>
    </source>
</evidence>
<dbReference type="SUPFAM" id="SSF49879">
    <property type="entry name" value="SMAD/FHA domain"/>
    <property type="match status" value="2"/>
</dbReference>
<dbReference type="eggNOG" id="COG1716">
    <property type="taxonomic scope" value="Bacteria"/>
</dbReference>
<sequence>MYAVAEKKLNIALKPLSHPELGKILVEESLFPIGRNEAPFSSYPRDLVTALSRRHARIFKENNRVYLADLGSQNGTTINGNPICNTPIELHAGDQVCFAGILTYQADIVQYDSPHAAPESTTPSIRLTLVPQRTDISLDPIVVSQLPFLVGKTNEAFLRYKDQYPQEVNFLSRRHAHFFLKEGDLYVEDLGSTNGTFVSGNRLDEHAKRLKNGDTIAFGGNHFVYTVALEGAEDQDLKTSDPISYSTNKIDQVHPESAKTTFVASATSFLDIFCIDEEKASNQPEKGEENSSASAQSPQPSAQSQPSKSATPRWFRKAKIFLSEIHNEFSERDPKKQKRFRIILATGTGVLILALGTYLTSDQQQKIEELVEQGHYGKAVSLANEYLEKHPENKEIKNLATESLLKSIMPDWIAQLDKHTFANANEILKQAQYQNQFNSDLLSMLKLLDWIVDMEEFIYKRGGLDTPIIIYKHEDSINALIERWDAERTSNRRLMTHILTLVPEFESLYNQTFSSLRTLQNEKATYLTALEKLKATIKEKLDSNKAKELKSILREFSDKYPHIAGIENLQSDLEKYLMIQADIGNTNPIRLSKKMTMLALTTPPFKEKLAKLQAAVMPPPKINEQFQQASEAWQSGQIRQSLSLLKNLNQGEWAELAAQKLQRNTQILRNFLALKEAQESDNYRERLFTFYNSLDPEEDVYFSRLLADDFQYHKEKALAKAQQTIAKAQKQWSTYLEEGRIQGIHRLETTISDAFRIRSRLLTQAHNHLAEVMHTYNLIQLDFPAEDKALYQKIIREIRLQRQSLRELSMVLDHALLEAKLKLIVEPSYSNK</sequence>
<keyword evidence="1" id="KW-0175">Coiled coil</keyword>
<dbReference type="AlphaFoldDB" id="D5BXQ4"/>
<feature type="domain" description="FHA" evidence="3">
    <location>
        <begin position="31"/>
        <end position="83"/>
    </location>
</feature>